<dbReference type="SUPFAM" id="SSF53448">
    <property type="entry name" value="Nucleotide-diphospho-sugar transferases"/>
    <property type="match status" value="1"/>
</dbReference>
<dbReference type="GO" id="GO:0016020">
    <property type="term" value="C:membrane"/>
    <property type="evidence" value="ECO:0007669"/>
    <property type="project" value="GOC"/>
</dbReference>
<proteinExistence type="predicted"/>
<accession>A0AAE3ACW4</accession>
<evidence type="ECO:0000256" key="1">
    <source>
        <dbReference type="ARBA" id="ARBA00022679"/>
    </source>
</evidence>
<dbReference type="Pfam" id="PF04488">
    <property type="entry name" value="Gly_transf_sug"/>
    <property type="match status" value="1"/>
</dbReference>
<dbReference type="Gene3D" id="3.90.550.20">
    <property type="match status" value="1"/>
</dbReference>
<sequence>MIPKIIHYCWFGRGEKPELAKKCIASWRKFCPDFEIREWNEDNCDYLAMPFMAEAYAAKKYAFVSDVMRLLVLEQYGGVYFDTDVEAVRDIAPLMDDEGFIGFENEQFVASGLTIASVPHHPVVQAMIEEYRKLHFTNADGTTNAVGCPHLNTDVMERFGLVRNGQEQTVAGIHVYPADFFNPLDSVTGKLTKTENTYSIHWYSMSWLPWYKQIKVKIGRIYRRMKRAIRG</sequence>
<name>A0AAE3ACW4_9FIRM</name>
<dbReference type="EMBL" id="JAJEPW010000027">
    <property type="protein sequence ID" value="MCC2129819.1"/>
    <property type="molecule type" value="Genomic_DNA"/>
</dbReference>
<gene>
    <name evidence="2" type="ORF">LKD37_09855</name>
</gene>
<dbReference type="Proteomes" id="UP001199319">
    <property type="component" value="Unassembled WGS sequence"/>
</dbReference>
<dbReference type="AlphaFoldDB" id="A0AAE3ACW4"/>
<dbReference type="PANTHER" id="PTHR32385">
    <property type="entry name" value="MANNOSYL PHOSPHORYLINOSITOL CERAMIDE SYNTHASE"/>
    <property type="match status" value="1"/>
</dbReference>
<evidence type="ECO:0000313" key="3">
    <source>
        <dbReference type="Proteomes" id="UP001199319"/>
    </source>
</evidence>
<protein>
    <submittedName>
        <fullName evidence="2">Glycosyl transferase</fullName>
    </submittedName>
</protein>
<dbReference type="InterPro" id="IPR051706">
    <property type="entry name" value="Glycosyltransferase_domain"/>
</dbReference>
<evidence type="ECO:0000313" key="2">
    <source>
        <dbReference type="EMBL" id="MCC2129819.1"/>
    </source>
</evidence>
<keyword evidence="1 2" id="KW-0808">Transferase</keyword>
<dbReference type="GO" id="GO:0000030">
    <property type="term" value="F:mannosyltransferase activity"/>
    <property type="evidence" value="ECO:0007669"/>
    <property type="project" value="TreeGrafter"/>
</dbReference>
<reference evidence="2" key="1">
    <citation type="submission" date="2021-10" db="EMBL/GenBank/DDBJ databases">
        <title>Anaerobic single-cell dispensing facilitates the cultivation of human gut bacteria.</title>
        <authorList>
            <person name="Afrizal A."/>
        </authorList>
    </citation>
    <scope>NUCLEOTIDE SEQUENCE</scope>
    <source>
        <strain evidence="2">CLA-AA-H272</strain>
    </source>
</reference>
<dbReference type="RefSeq" id="WP_302929056.1">
    <property type="nucleotide sequence ID" value="NZ_JAJEPW010000027.1"/>
</dbReference>
<organism evidence="2 3">
    <name type="scientific">Brotocaccenecus cirricatena</name>
    <dbReference type="NCBI Taxonomy" id="3064195"/>
    <lineage>
        <taxon>Bacteria</taxon>
        <taxon>Bacillati</taxon>
        <taxon>Bacillota</taxon>
        <taxon>Clostridia</taxon>
        <taxon>Eubacteriales</taxon>
        <taxon>Oscillospiraceae</taxon>
        <taxon>Brotocaccenecus</taxon>
    </lineage>
</organism>
<dbReference type="PANTHER" id="PTHR32385:SF15">
    <property type="entry name" value="INOSITOL PHOSPHOCERAMIDE MANNOSYLTRANSFERASE 1"/>
    <property type="match status" value="1"/>
</dbReference>
<dbReference type="InterPro" id="IPR007577">
    <property type="entry name" value="GlycoTrfase_DXD_sugar-bd_CS"/>
</dbReference>
<keyword evidence="3" id="KW-1185">Reference proteome</keyword>
<dbReference type="GO" id="GO:0051999">
    <property type="term" value="P:mannosyl-inositol phosphorylceramide biosynthetic process"/>
    <property type="evidence" value="ECO:0007669"/>
    <property type="project" value="TreeGrafter"/>
</dbReference>
<dbReference type="InterPro" id="IPR029044">
    <property type="entry name" value="Nucleotide-diphossugar_trans"/>
</dbReference>
<comment type="caution">
    <text evidence="2">The sequence shown here is derived from an EMBL/GenBank/DDBJ whole genome shotgun (WGS) entry which is preliminary data.</text>
</comment>